<evidence type="ECO:0000313" key="2">
    <source>
        <dbReference type="EMBL" id="KKK60604.1"/>
    </source>
</evidence>
<feature type="region of interest" description="Disordered" evidence="1">
    <location>
        <begin position="72"/>
        <end position="92"/>
    </location>
</feature>
<comment type="caution">
    <text evidence="2">The sequence shown here is derived from an EMBL/GenBank/DDBJ whole genome shotgun (WGS) entry which is preliminary data.</text>
</comment>
<feature type="non-terminal residue" evidence="2">
    <location>
        <position position="1"/>
    </location>
</feature>
<proteinExistence type="predicted"/>
<feature type="compositionally biased region" description="Polar residues" evidence="1">
    <location>
        <begin position="73"/>
        <end position="83"/>
    </location>
</feature>
<protein>
    <submittedName>
        <fullName evidence="2">Uncharacterized protein</fullName>
    </submittedName>
</protein>
<accession>A0A0F8Z2E3</accession>
<name>A0A0F8Z2E3_9ZZZZ</name>
<dbReference type="AlphaFoldDB" id="A0A0F8Z2E3"/>
<dbReference type="EMBL" id="LAZR01062885">
    <property type="protein sequence ID" value="KKK60604.1"/>
    <property type="molecule type" value="Genomic_DNA"/>
</dbReference>
<organism evidence="2">
    <name type="scientific">marine sediment metagenome</name>
    <dbReference type="NCBI Taxonomy" id="412755"/>
    <lineage>
        <taxon>unclassified sequences</taxon>
        <taxon>metagenomes</taxon>
        <taxon>ecological metagenomes</taxon>
    </lineage>
</organism>
<gene>
    <name evidence="2" type="ORF">LCGC14_3022710</name>
</gene>
<reference evidence="2" key="1">
    <citation type="journal article" date="2015" name="Nature">
        <title>Complex archaea that bridge the gap between prokaryotes and eukaryotes.</title>
        <authorList>
            <person name="Spang A."/>
            <person name="Saw J.H."/>
            <person name="Jorgensen S.L."/>
            <person name="Zaremba-Niedzwiedzka K."/>
            <person name="Martijn J."/>
            <person name="Lind A.E."/>
            <person name="van Eijk R."/>
            <person name="Schleper C."/>
            <person name="Guy L."/>
            <person name="Ettema T.J."/>
        </authorList>
    </citation>
    <scope>NUCLEOTIDE SEQUENCE</scope>
</reference>
<sequence length="190" mass="19955">QYVFEATGVSGGGLSGATEPASWPTALGATVVDNDITWANRGTVVPRWQPTQTYTAGDIIVPATPTSPRRAFQVTSGGVSGSSEPAWDTDLGDPTADGTVAWVAIEEGTTGPTEPATWPSAITDYIGDGARVWRALLIGTTGPTEPTWPTTLKYTVGDDATVWENVGANTVILSIDWNEYFNFSVSVSVT</sequence>
<evidence type="ECO:0000256" key="1">
    <source>
        <dbReference type="SAM" id="MobiDB-lite"/>
    </source>
</evidence>